<name>C5L076_PERM5</name>
<keyword evidence="3" id="KW-0597">Phosphoprotein</keyword>
<gene>
    <name evidence="11" type="ORF">Pmar_PMAR018579</name>
</gene>
<dbReference type="GO" id="GO:0005952">
    <property type="term" value="C:cAMP-dependent protein kinase complex"/>
    <property type="evidence" value="ECO:0007669"/>
    <property type="project" value="InterPro"/>
</dbReference>
<sequence length="418" mass="46479">MSSLDSLRIPEAKKDYIIQKLNPLLEDMVTECLTQMPNDPVEFMIKYLREKKSGGSEDTSLGDSLQAENSQLKNEINRLRDMLKHSVGGAAGTTDGDNDSVLDSEDDEDDYVDELPASFVQSSAQRGKARASVSAEAYGAWNVKKEFTPPVYPKEDEQKARIKDVLSKSFLFAALDNNDFAIVVDAMKEETVSAKERVINQGDDGDFLFVVESGELEVYKKFPGDEEEKMLKVCEVGDVFGELALLYNVPRAASVEAKTDCTLLRLDRETFNHIVKDAAAHKRERYESFLKSVPLLNSMDAYERSQIADALKPVSVAAGEMIVKQGEPGDTFYVIEDGDCEALKERDGGQQEVAHHQVMSYGTGDYFGELALLRGEPRAASIKAKTDTKLLALDRRSFKRLLGPLQELLVKACDRYAN</sequence>
<evidence type="ECO:0000256" key="7">
    <source>
        <dbReference type="ARBA" id="ARBA00023149"/>
    </source>
</evidence>
<dbReference type="OMA" id="PHPTIHE"/>
<dbReference type="GO" id="GO:0034236">
    <property type="term" value="F:protein kinase A catalytic subunit binding"/>
    <property type="evidence" value="ECO:0007669"/>
    <property type="project" value="TreeGrafter"/>
</dbReference>
<feature type="domain" description="Cyclic nucleotide-binding" evidence="10">
    <location>
        <begin position="295"/>
        <end position="418"/>
    </location>
</feature>
<evidence type="ECO:0000256" key="5">
    <source>
        <dbReference type="ARBA" id="ARBA00022737"/>
    </source>
</evidence>
<dbReference type="PRINTS" id="PR00103">
    <property type="entry name" value="CAMPKINASE"/>
</dbReference>
<evidence type="ECO:0000256" key="3">
    <source>
        <dbReference type="ARBA" id="ARBA00022553"/>
    </source>
</evidence>
<dbReference type="EMBL" id="GG677981">
    <property type="protein sequence ID" value="EER09934.1"/>
    <property type="molecule type" value="Genomic_DNA"/>
</dbReference>
<dbReference type="InParanoid" id="C5L076"/>
<dbReference type="Proteomes" id="UP000007800">
    <property type="component" value="Unassembled WGS sequence"/>
</dbReference>
<dbReference type="PROSITE" id="PS00889">
    <property type="entry name" value="CNMP_BINDING_2"/>
    <property type="match status" value="2"/>
</dbReference>
<dbReference type="AlphaFoldDB" id="C5L076"/>
<dbReference type="FunFam" id="2.60.120.10:FF:000006">
    <property type="entry name" value="cAMP-dependent protein kinase type I-alpha regulatory subunit"/>
    <property type="match status" value="1"/>
</dbReference>
<keyword evidence="4 8" id="KW-0116">cAMP-binding</keyword>
<comment type="similarity">
    <text evidence="1">Belongs to the cAMP-dependent kinase regulatory chain family.</text>
</comment>
<keyword evidence="7 8" id="KW-0114">cAMP</keyword>
<evidence type="ECO:0000256" key="9">
    <source>
        <dbReference type="SAM" id="MobiDB-lite"/>
    </source>
</evidence>
<dbReference type="InterPro" id="IPR014710">
    <property type="entry name" value="RmlC-like_jellyroll"/>
</dbReference>
<evidence type="ECO:0000256" key="8">
    <source>
        <dbReference type="PIRSR" id="PIRSR000548-1"/>
    </source>
</evidence>
<dbReference type="PROSITE" id="PS50042">
    <property type="entry name" value="CNMP_BINDING_3"/>
    <property type="match status" value="2"/>
</dbReference>
<dbReference type="PANTHER" id="PTHR11635:SF152">
    <property type="entry name" value="CAMP-DEPENDENT PROTEIN KINASE TYPE I REGULATORY SUBUNIT-RELATED"/>
    <property type="match status" value="1"/>
</dbReference>
<dbReference type="GO" id="GO:0033554">
    <property type="term" value="P:cellular response to stress"/>
    <property type="evidence" value="ECO:0007669"/>
    <property type="project" value="UniProtKB-ARBA"/>
</dbReference>
<evidence type="ECO:0000256" key="1">
    <source>
        <dbReference type="ARBA" id="ARBA00005753"/>
    </source>
</evidence>
<dbReference type="GO" id="GO:0004862">
    <property type="term" value="F:cAMP-dependent protein kinase inhibitor activity"/>
    <property type="evidence" value="ECO:0007669"/>
    <property type="project" value="TreeGrafter"/>
</dbReference>
<dbReference type="SMART" id="SM00100">
    <property type="entry name" value="cNMP"/>
    <property type="match status" value="2"/>
</dbReference>
<feature type="binding site" evidence="8">
    <location>
        <position position="369"/>
    </location>
    <ligand>
        <name>3',5'-cyclic AMP</name>
        <dbReference type="ChEBI" id="CHEBI:58165"/>
        <label>2</label>
    </ligand>
</feature>
<dbReference type="Pfam" id="PF00027">
    <property type="entry name" value="cNMP_binding"/>
    <property type="match status" value="2"/>
</dbReference>
<proteinExistence type="inferred from homology"/>
<protein>
    <recommendedName>
        <fullName evidence="2">cAMP-dependent protein kinase regulatory subunit</fullName>
    </recommendedName>
</protein>
<dbReference type="GO" id="GO:0005829">
    <property type="term" value="C:cytosol"/>
    <property type="evidence" value="ECO:0007669"/>
    <property type="project" value="TreeGrafter"/>
</dbReference>
<evidence type="ECO:0000313" key="12">
    <source>
        <dbReference type="Proteomes" id="UP000007800"/>
    </source>
</evidence>
<feature type="binding site" evidence="8">
    <location>
        <position position="242"/>
    </location>
    <ligand>
        <name>3',5'-cyclic AMP</name>
        <dbReference type="ChEBI" id="CHEBI:58165"/>
        <label>1</label>
    </ligand>
</feature>
<dbReference type="InterPro" id="IPR018490">
    <property type="entry name" value="cNMP-bd_dom_sf"/>
</dbReference>
<feature type="domain" description="Cyclic nucleotide-binding" evidence="10">
    <location>
        <begin position="171"/>
        <end position="292"/>
    </location>
</feature>
<organism evidence="12">
    <name type="scientific">Perkinsus marinus (strain ATCC 50983 / TXsc)</name>
    <dbReference type="NCBI Taxonomy" id="423536"/>
    <lineage>
        <taxon>Eukaryota</taxon>
        <taxon>Sar</taxon>
        <taxon>Alveolata</taxon>
        <taxon>Perkinsozoa</taxon>
        <taxon>Perkinsea</taxon>
        <taxon>Perkinsida</taxon>
        <taxon>Perkinsidae</taxon>
        <taxon>Perkinsus</taxon>
    </lineage>
</organism>
<keyword evidence="6 8" id="KW-0547">Nucleotide-binding</keyword>
<dbReference type="CDD" id="cd00038">
    <property type="entry name" value="CAP_ED"/>
    <property type="match status" value="2"/>
</dbReference>
<dbReference type="GeneID" id="9038043"/>
<dbReference type="RefSeq" id="XP_002778139.1">
    <property type="nucleotide sequence ID" value="XM_002778093.1"/>
</dbReference>
<dbReference type="InterPro" id="IPR000595">
    <property type="entry name" value="cNMP-bd_dom"/>
</dbReference>
<dbReference type="PANTHER" id="PTHR11635">
    <property type="entry name" value="CAMP-DEPENDENT PROTEIN KINASE REGULATORY CHAIN"/>
    <property type="match status" value="1"/>
</dbReference>
<feature type="compositionally biased region" description="Acidic residues" evidence="9">
    <location>
        <begin position="96"/>
        <end position="107"/>
    </location>
</feature>
<dbReference type="GO" id="GO:0016301">
    <property type="term" value="F:kinase activity"/>
    <property type="evidence" value="ECO:0007669"/>
    <property type="project" value="UniProtKB-KW"/>
</dbReference>
<feature type="binding site" evidence="8">
    <location>
        <position position="378"/>
    </location>
    <ligand>
        <name>3',5'-cyclic AMP</name>
        <dbReference type="ChEBI" id="CHEBI:58165"/>
        <label>2</label>
    </ligand>
</feature>
<keyword evidence="11" id="KW-0418">Kinase</keyword>
<feature type="region of interest" description="Disordered" evidence="9">
    <location>
        <begin position="87"/>
        <end position="107"/>
    </location>
</feature>
<dbReference type="FunCoup" id="C5L076">
    <property type="interactions" value="73"/>
</dbReference>
<evidence type="ECO:0000256" key="6">
    <source>
        <dbReference type="ARBA" id="ARBA00022741"/>
    </source>
</evidence>
<dbReference type="PIRSF" id="PIRSF000548">
    <property type="entry name" value="PK_regulatory"/>
    <property type="match status" value="1"/>
</dbReference>
<dbReference type="InterPro" id="IPR018488">
    <property type="entry name" value="cNMP-bd_CS"/>
</dbReference>
<evidence type="ECO:0000256" key="4">
    <source>
        <dbReference type="ARBA" id="ARBA00022566"/>
    </source>
</evidence>
<dbReference type="InterPro" id="IPR012198">
    <property type="entry name" value="cAMP_dep_PK_reg_su"/>
</dbReference>
<evidence type="ECO:0000256" key="2">
    <source>
        <dbReference type="ARBA" id="ARBA00020355"/>
    </source>
</evidence>
<keyword evidence="12" id="KW-1185">Reference proteome</keyword>
<dbReference type="OrthoDB" id="417078at2759"/>
<reference evidence="11 12" key="1">
    <citation type="submission" date="2008-07" db="EMBL/GenBank/DDBJ databases">
        <authorList>
            <person name="El-Sayed N."/>
            <person name="Caler E."/>
            <person name="Inman J."/>
            <person name="Amedeo P."/>
            <person name="Hass B."/>
            <person name="Wortman J."/>
        </authorList>
    </citation>
    <scope>NUCLEOTIDE SEQUENCE [LARGE SCALE GENOMIC DNA]</scope>
    <source>
        <strain evidence="12">ATCC 50983 / TXsc</strain>
    </source>
</reference>
<keyword evidence="5" id="KW-0677">Repeat</keyword>
<dbReference type="InterPro" id="IPR050503">
    <property type="entry name" value="cAMP-dep_PK_reg_su-like"/>
</dbReference>
<dbReference type="Gene3D" id="2.60.120.10">
    <property type="entry name" value="Jelly Rolls"/>
    <property type="match status" value="2"/>
</dbReference>
<dbReference type="GO" id="GO:0030552">
    <property type="term" value="F:cAMP binding"/>
    <property type="evidence" value="ECO:0007669"/>
    <property type="project" value="UniProtKB-KW"/>
</dbReference>
<feature type="binding site" evidence="8">
    <location>
        <position position="251"/>
    </location>
    <ligand>
        <name>3',5'-cyclic AMP</name>
        <dbReference type="ChEBI" id="CHEBI:58165"/>
        <label>1</label>
    </ligand>
</feature>
<evidence type="ECO:0000259" key="10">
    <source>
        <dbReference type="PROSITE" id="PS50042"/>
    </source>
</evidence>
<evidence type="ECO:0000313" key="11">
    <source>
        <dbReference type="EMBL" id="EER09934.1"/>
    </source>
</evidence>
<keyword evidence="11" id="KW-0808">Transferase</keyword>
<dbReference type="SUPFAM" id="SSF51206">
    <property type="entry name" value="cAMP-binding domain-like"/>
    <property type="match status" value="2"/>
</dbReference>
<dbReference type="PROSITE" id="PS00888">
    <property type="entry name" value="CNMP_BINDING_1"/>
    <property type="match status" value="2"/>
</dbReference>
<dbReference type="FunFam" id="2.60.120.10:FF:000039">
    <property type="entry name" value="cAMP-dependent protein kinase regulatory subunit"/>
    <property type="match status" value="1"/>
</dbReference>
<dbReference type="CDD" id="cd22964">
    <property type="entry name" value="DD_CrRSP_unchar"/>
    <property type="match status" value="1"/>
</dbReference>
<accession>C5L076</accession>